<feature type="transmembrane region" description="Helical" evidence="7">
    <location>
        <begin position="308"/>
        <end position="330"/>
    </location>
</feature>
<keyword evidence="5 7" id="KW-0472">Membrane</keyword>
<dbReference type="PANTHER" id="PTHR10926">
    <property type="entry name" value="CELL CYCLE CONTROL PROTEIN 50"/>
    <property type="match status" value="1"/>
</dbReference>
<name>A0A5N5L938_9ROSI</name>
<evidence type="ECO:0000256" key="6">
    <source>
        <dbReference type="SAM" id="MobiDB-lite"/>
    </source>
</evidence>
<accession>A0A5N5L938</accession>
<dbReference type="PANTHER" id="PTHR10926:SF0">
    <property type="entry name" value="CDC50, ISOFORM A"/>
    <property type="match status" value="1"/>
</dbReference>
<evidence type="ECO:0000256" key="1">
    <source>
        <dbReference type="ARBA" id="ARBA00004141"/>
    </source>
</evidence>
<evidence type="ECO:0000256" key="7">
    <source>
        <dbReference type="SAM" id="Phobius"/>
    </source>
</evidence>
<comment type="subcellular location">
    <subcellularLocation>
        <location evidence="1">Membrane</location>
        <topology evidence="1">Multi-pass membrane protein</topology>
    </subcellularLocation>
</comment>
<dbReference type="EMBL" id="VDCV01000010">
    <property type="protein sequence ID" value="KAB5538581.1"/>
    <property type="molecule type" value="Genomic_DNA"/>
</dbReference>
<dbReference type="GO" id="GO:0005783">
    <property type="term" value="C:endoplasmic reticulum"/>
    <property type="evidence" value="ECO:0007669"/>
    <property type="project" value="TreeGrafter"/>
</dbReference>
<evidence type="ECO:0000256" key="4">
    <source>
        <dbReference type="ARBA" id="ARBA00022989"/>
    </source>
</evidence>
<feature type="transmembrane region" description="Helical" evidence="7">
    <location>
        <begin position="49"/>
        <end position="71"/>
    </location>
</feature>
<dbReference type="GO" id="GO:0005886">
    <property type="term" value="C:plasma membrane"/>
    <property type="evidence" value="ECO:0007669"/>
    <property type="project" value="TreeGrafter"/>
</dbReference>
<evidence type="ECO:0008006" key="10">
    <source>
        <dbReference type="Google" id="ProtNLM"/>
    </source>
</evidence>
<evidence type="ECO:0000256" key="3">
    <source>
        <dbReference type="ARBA" id="ARBA00022692"/>
    </source>
</evidence>
<dbReference type="InterPro" id="IPR005045">
    <property type="entry name" value="CDC50/LEM3_fam"/>
</dbReference>
<sequence>MSSHTASSSNGGNGSGDSGVPKRNSKRPKYSKFTQQELPACKPILTPRWVVSTFMLIAIVFIPIGIACLIGSRDVVEVVERYETECIPVLNRTNKVQFIQSDADKTCTISMTIPKRMKQPIYVYYQLDNFYQNHRRYVKSRSDEQLKSASKENDTSACKPEDIANGRGAIVPCGLIAWSLFNDTYSFSRQNQSLTVNKKEIAWKSDKQKRFGKNVFPKNFQGGGLVGGATLNESIPLNEQEDLMVWMRTAALPTFRKLYGKIEVDLEEKEVINVTLMNYYNTYSFNGKKKLVLSTTSWIGGRNDFLGIAYLTVGMISFALSMGFTVVYFVKPRLAFYNEDFQMCPASDLWSMVPLVDSIRFSYAVDSTTRDLVTLPSYHGTEVLDRTKNVCRILLMFKTHPSLPIGTEALHHFGTSLLIVTLMSMECLKHYIDSGRILLV</sequence>
<feature type="region of interest" description="Disordered" evidence="6">
    <location>
        <begin position="142"/>
        <end position="161"/>
    </location>
</feature>
<feature type="region of interest" description="Disordered" evidence="6">
    <location>
        <begin position="1"/>
        <end position="29"/>
    </location>
</feature>
<dbReference type="GO" id="GO:0005794">
    <property type="term" value="C:Golgi apparatus"/>
    <property type="evidence" value="ECO:0007669"/>
    <property type="project" value="TreeGrafter"/>
</dbReference>
<dbReference type="Proteomes" id="UP000326939">
    <property type="component" value="Chromosome 10"/>
</dbReference>
<evidence type="ECO:0000256" key="2">
    <source>
        <dbReference type="ARBA" id="ARBA00009457"/>
    </source>
</evidence>
<evidence type="ECO:0000313" key="8">
    <source>
        <dbReference type="EMBL" id="KAB5538581.1"/>
    </source>
</evidence>
<keyword evidence="4 7" id="KW-1133">Transmembrane helix</keyword>
<keyword evidence="3 7" id="KW-0812">Transmembrane</keyword>
<gene>
    <name evidence="8" type="ORF">DKX38_016114</name>
</gene>
<comment type="caution">
    <text evidence="8">The sequence shown here is derived from an EMBL/GenBank/DDBJ whole genome shotgun (WGS) entry which is preliminary data.</text>
</comment>
<dbReference type="AlphaFoldDB" id="A0A5N5L938"/>
<keyword evidence="9" id="KW-1185">Reference proteome</keyword>
<dbReference type="Pfam" id="PF03381">
    <property type="entry name" value="CDC50"/>
    <property type="match status" value="1"/>
</dbReference>
<proteinExistence type="inferred from homology"/>
<comment type="similarity">
    <text evidence="2">Belongs to the CDC50/LEM3 family.</text>
</comment>
<evidence type="ECO:0000313" key="9">
    <source>
        <dbReference type="Proteomes" id="UP000326939"/>
    </source>
</evidence>
<protein>
    <recommendedName>
        <fullName evidence="10">ALA-interacting subunit</fullName>
    </recommendedName>
</protein>
<organism evidence="8 9">
    <name type="scientific">Salix brachista</name>
    <dbReference type="NCBI Taxonomy" id="2182728"/>
    <lineage>
        <taxon>Eukaryota</taxon>
        <taxon>Viridiplantae</taxon>
        <taxon>Streptophyta</taxon>
        <taxon>Embryophyta</taxon>
        <taxon>Tracheophyta</taxon>
        <taxon>Spermatophyta</taxon>
        <taxon>Magnoliopsida</taxon>
        <taxon>eudicotyledons</taxon>
        <taxon>Gunneridae</taxon>
        <taxon>Pentapetalae</taxon>
        <taxon>rosids</taxon>
        <taxon>fabids</taxon>
        <taxon>Malpighiales</taxon>
        <taxon>Salicaceae</taxon>
        <taxon>Saliceae</taxon>
        <taxon>Salix</taxon>
    </lineage>
</organism>
<evidence type="ECO:0000256" key="5">
    <source>
        <dbReference type="ARBA" id="ARBA00023136"/>
    </source>
</evidence>
<reference evidence="9" key="1">
    <citation type="journal article" date="2019" name="Gigascience">
        <title>De novo genome assembly of the endangered Acer yangbiense, a plant species with extremely small populations endemic to Yunnan Province, China.</title>
        <authorList>
            <person name="Yang J."/>
            <person name="Wariss H.M."/>
            <person name="Tao L."/>
            <person name="Zhang R."/>
            <person name="Yun Q."/>
            <person name="Hollingsworth P."/>
            <person name="Dao Z."/>
            <person name="Luo G."/>
            <person name="Guo H."/>
            <person name="Ma Y."/>
            <person name="Sun W."/>
        </authorList>
    </citation>
    <scope>NUCLEOTIDE SEQUENCE [LARGE SCALE GENOMIC DNA]</scope>
    <source>
        <strain evidence="9">cv. br00</strain>
    </source>
</reference>